<dbReference type="InterPro" id="IPR045051">
    <property type="entry name" value="SBT"/>
</dbReference>
<dbReference type="PANTHER" id="PTHR10795">
    <property type="entry name" value="PROPROTEIN CONVERTASE SUBTILISIN/KEXIN"/>
    <property type="match status" value="1"/>
</dbReference>
<protein>
    <submittedName>
        <fullName evidence="5">Subtilisin-like protease sbt5.3</fullName>
    </submittedName>
</protein>
<evidence type="ECO:0000256" key="3">
    <source>
        <dbReference type="ARBA" id="ARBA00022729"/>
    </source>
</evidence>
<comment type="caution">
    <text evidence="5">The sequence shown here is derived from an EMBL/GenBank/DDBJ whole genome shotgun (WGS) entry which is preliminary data.</text>
</comment>
<comment type="similarity">
    <text evidence="2">Belongs to the peptidase S8 family.</text>
</comment>
<dbReference type="AlphaFoldDB" id="A0AAW0L1J7"/>
<organism evidence="5 6">
    <name type="scientific">Quercus suber</name>
    <name type="common">Cork oak</name>
    <dbReference type="NCBI Taxonomy" id="58331"/>
    <lineage>
        <taxon>Eukaryota</taxon>
        <taxon>Viridiplantae</taxon>
        <taxon>Streptophyta</taxon>
        <taxon>Embryophyta</taxon>
        <taxon>Tracheophyta</taxon>
        <taxon>Spermatophyta</taxon>
        <taxon>Magnoliopsida</taxon>
        <taxon>eudicotyledons</taxon>
        <taxon>Gunneridae</taxon>
        <taxon>Pentapetalae</taxon>
        <taxon>rosids</taxon>
        <taxon>fabids</taxon>
        <taxon>Fagales</taxon>
        <taxon>Fagaceae</taxon>
        <taxon>Quercus</taxon>
    </lineage>
</organism>
<dbReference type="GO" id="GO:0005576">
    <property type="term" value="C:extracellular region"/>
    <property type="evidence" value="ECO:0007669"/>
    <property type="project" value="UniProtKB-SubCell"/>
</dbReference>
<evidence type="ECO:0000313" key="6">
    <source>
        <dbReference type="Proteomes" id="UP000237347"/>
    </source>
</evidence>
<keyword evidence="3" id="KW-0732">Signal</keyword>
<dbReference type="Gene3D" id="2.60.40.2310">
    <property type="match status" value="1"/>
</dbReference>
<dbReference type="Pfam" id="PF17766">
    <property type="entry name" value="fn3_6"/>
    <property type="match status" value="1"/>
</dbReference>
<evidence type="ECO:0000313" key="5">
    <source>
        <dbReference type="EMBL" id="KAK7845613.1"/>
    </source>
</evidence>
<dbReference type="EMBL" id="PKMF04000167">
    <property type="protein sequence ID" value="KAK7845613.1"/>
    <property type="molecule type" value="Genomic_DNA"/>
</dbReference>
<accession>A0AAW0L1J7</accession>
<keyword evidence="6" id="KW-1185">Reference proteome</keyword>
<name>A0AAW0L1J7_QUESU</name>
<proteinExistence type="inferred from homology"/>
<comment type="subcellular location">
    <subcellularLocation>
        <location evidence="1">Secreted</location>
    </subcellularLocation>
</comment>
<evidence type="ECO:0000256" key="1">
    <source>
        <dbReference type="ARBA" id="ARBA00004613"/>
    </source>
</evidence>
<dbReference type="InterPro" id="IPR041469">
    <property type="entry name" value="Subtilisin-like_FN3"/>
</dbReference>
<gene>
    <name evidence="5" type="primary">AIR3_0</name>
    <name evidence="5" type="ORF">CFP56_009049</name>
</gene>
<dbReference type="Proteomes" id="UP000237347">
    <property type="component" value="Unassembled WGS sequence"/>
</dbReference>
<dbReference type="GO" id="GO:0008233">
    <property type="term" value="F:peptidase activity"/>
    <property type="evidence" value="ECO:0007669"/>
    <property type="project" value="UniProtKB-KW"/>
</dbReference>
<dbReference type="GO" id="GO:0006508">
    <property type="term" value="P:proteolysis"/>
    <property type="evidence" value="ECO:0007669"/>
    <property type="project" value="UniProtKB-KW"/>
</dbReference>
<reference evidence="5 6" key="1">
    <citation type="journal article" date="2018" name="Sci. Data">
        <title>The draft genome sequence of cork oak.</title>
        <authorList>
            <person name="Ramos A.M."/>
            <person name="Usie A."/>
            <person name="Barbosa P."/>
            <person name="Barros P.M."/>
            <person name="Capote T."/>
            <person name="Chaves I."/>
            <person name="Simoes F."/>
            <person name="Abreu I."/>
            <person name="Carrasquinho I."/>
            <person name="Faro C."/>
            <person name="Guimaraes J.B."/>
            <person name="Mendonca D."/>
            <person name="Nobrega F."/>
            <person name="Rodrigues L."/>
            <person name="Saibo N.J.M."/>
            <person name="Varela M.C."/>
            <person name="Egas C."/>
            <person name="Matos J."/>
            <person name="Miguel C.M."/>
            <person name="Oliveira M.M."/>
            <person name="Ricardo C.P."/>
            <person name="Goncalves S."/>
        </authorList>
    </citation>
    <scope>NUCLEOTIDE SEQUENCE [LARGE SCALE GENOMIC DNA]</scope>
    <source>
        <strain evidence="6">cv. HL8</strain>
    </source>
</reference>
<sequence length="167" mass="18491">MELRPRLLTTDPDTLAPLGALNPGLVYDFNSHDIINFLCSTEASPAQLKNLTGELVHCKNPLTPSYNFNYPSIGVANMNRSLSLYRTVTYYGKDPIVYVASIDYPIGVEVKVTPAKLKFTKVGEKKFFKVDFIPFKNSNGSFVFGSLTWSSGIHRVRSPIGLNVVSV</sequence>
<evidence type="ECO:0000256" key="2">
    <source>
        <dbReference type="ARBA" id="ARBA00011073"/>
    </source>
</evidence>
<evidence type="ECO:0000259" key="4">
    <source>
        <dbReference type="Pfam" id="PF17766"/>
    </source>
</evidence>
<feature type="domain" description="Subtilisin-like protease fibronectin type-III" evidence="4">
    <location>
        <begin position="67"/>
        <end position="160"/>
    </location>
</feature>